<organism evidence="2 3">
    <name type="scientific">Yokenella regensburgei</name>
    <dbReference type="NCBI Taxonomy" id="158877"/>
    <lineage>
        <taxon>Bacteria</taxon>
        <taxon>Pseudomonadati</taxon>
        <taxon>Pseudomonadota</taxon>
        <taxon>Gammaproteobacteria</taxon>
        <taxon>Enterobacterales</taxon>
        <taxon>Enterobacteriaceae</taxon>
        <taxon>Yokenella</taxon>
    </lineage>
</organism>
<feature type="chain" id="PRO_5044294519" evidence="1">
    <location>
        <begin position="23"/>
        <end position="172"/>
    </location>
</feature>
<reference evidence="2 3" key="1">
    <citation type="submission" date="2018-06" db="EMBL/GenBank/DDBJ databases">
        <authorList>
            <consortium name="Pathogen Informatics"/>
            <person name="Doyle S."/>
        </authorList>
    </citation>
    <scope>NUCLEOTIDE SEQUENCE [LARGE SCALE GENOMIC DNA]</scope>
    <source>
        <strain evidence="2 3">NCTC11967</strain>
    </source>
</reference>
<dbReference type="EMBL" id="UAVL01000017">
    <property type="protein sequence ID" value="SQA63938.1"/>
    <property type="molecule type" value="Genomic_DNA"/>
</dbReference>
<dbReference type="AlphaFoldDB" id="A0AB38FZB3"/>
<dbReference type="Gene3D" id="2.60.40.2040">
    <property type="entry name" value="CFA/I fimbrial subunit E, pilin domain"/>
    <property type="match status" value="1"/>
</dbReference>
<gene>
    <name evidence="2" type="primary">cfaB_2</name>
    <name evidence="2" type="ORF">NCTC11967_03019</name>
</gene>
<accession>A0AB38FZB3</accession>
<dbReference type="RefSeq" id="WP_038256314.1">
    <property type="nucleotide sequence ID" value="NZ_DAMADI010000002.1"/>
</dbReference>
<name>A0AB38FZB3_9ENTR</name>
<protein>
    <submittedName>
        <fullName evidence="2">Colonization factor antigen I subunit B</fullName>
    </submittedName>
</protein>
<evidence type="ECO:0000256" key="1">
    <source>
        <dbReference type="SAM" id="SignalP"/>
    </source>
</evidence>
<evidence type="ECO:0000313" key="2">
    <source>
        <dbReference type="EMBL" id="SQA63938.1"/>
    </source>
</evidence>
<sequence>MKFIIKPLVALCLVAAAGTSFAVQKDITVTANVDASLDMTQADGSALPKAVEMQYIPGSGLSPYSVQSKIWSNDVSSTSGDIHMKLVSTAQLVNTTGAEGTAVPLTVSWGDDALATDKDVDLAVSDIFPGGDSTTGSVARALTIAQTTKGALDSGNYQGVVSIYLYQDAATQ</sequence>
<proteinExistence type="predicted"/>
<evidence type="ECO:0000313" key="3">
    <source>
        <dbReference type="Proteomes" id="UP000251313"/>
    </source>
</evidence>
<dbReference type="Pfam" id="PF04449">
    <property type="entry name" value="Fimbrial_CS1"/>
    <property type="match status" value="1"/>
</dbReference>
<dbReference type="Proteomes" id="UP000251313">
    <property type="component" value="Unassembled WGS sequence"/>
</dbReference>
<feature type="signal peptide" evidence="1">
    <location>
        <begin position="1"/>
        <end position="22"/>
    </location>
</feature>
<dbReference type="GO" id="GO:0009289">
    <property type="term" value="C:pilus"/>
    <property type="evidence" value="ECO:0007669"/>
    <property type="project" value="InterPro"/>
</dbReference>
<dbReference type="InterPro" id="IPR007540">
    <property type="entry name" value="Fimbrial_CS1-type"/>
</dbReference>
<keyword evidence="1" id="KW-0732">Signal</keyword>
<comment type="caution">
    <text evidence="2">The sequence shown here is derived from an EMBL/GenBank/DDBJ whole genome shotgun (WGS) entry which is preliminary data.</text>
</comment>